<dbReference type="PANTHER" id="PTHR35889:SF3">
    <property type="entry name" value="F-BOX DOMAIN-CONTAINING PROTEIN"/>
    <property type="match status" value="1"/>
</dbReference>
<dbReference type="EMBL" id="UINC01017463">
    <property type="protein sequence ID" value="SVA72432.1"/>
    <property type="molecule type" value="Genomic_DNA"/>
</dbReference>
<dbReference type="InterPro" id="IPR036909">
    <property type="entry name" value="Cyt_c-like_dom_sf"/>
</dbReference>
<feature type="domain" description="DUF2231" evidence="3">
    <location>
        <begin position="61"/>
        <end position="162"/>
    </location>
</feature>
<dbReference type="Pfam" id="PF07635">
    <property type="entry name" value="PSCyt1"/>
    <property type="match status" value="1"/>
</dbReference>
<dbReference type="GO" id="GO:0009055">
    <property type="term" value="F:electron transfer activity"/>
    <property type="evidence" value="ECO:0007669"/>
    <property type="project" value="InterPro"/>
</dbReference>
<feature type="domain" description="Cytochrome C Planctomycete-type" evidence="2">
    <location>
        <begin position="255"/>
        <end position="315"/>
    </location>
</feature>
<dbReference type="Pfam" id="PF09990">
    <property type="entry name" value="DUF2231"/>
    <property type="match status" value="1"/>
</dbReference>
<keyword evidence="1" id="KW-1133">Transmembrane helix</keyword>
<dbReference type="InterPro" id="IPR011429">
    <property type="entry name" value="Cyt_c_Planctomycete-type"/>
</dbReference>
<keyword evidence="1" id="KW-0812">Transmembrane</keyword>
<reference evidence="4" key="1">
    <citation type="submission" date="2018-05" db="EMBL/GenBank/DDBJ databases">
        <authorList>
            <person name="Lanie J.A."/>
            <person name="Ng W.-L."/>
            <person name="Kazmierczak K.M."/>
            <person name="Andrzejewski T.M."/>
            <person name="Davidsen T.M."/>
            <person name="Wayne K.J."/>
            <person name="Tettelin H."/>
            <person name="Glass J.I."/>
            <person name="Rusch D."/>
            <person name="Podicherti R."/>
            <person name="Tsui H.-C.T."/>
            <person name="Winkler M.E."/>
        </authorList>
    </citation>
    <scope>NUCLEOTIDE SEQUENCE</scope>
</reference>
<keyword evidence="1" id="KW-0472">Membrane</keyword>
<protein>
    <submittedName>
        <fullName evidence="4">Uncharacterized protein</fullName>
    </submittedName>
</protein>
<sequence>MITEQNFALSIRFAHGRYLILRMLAVLFFCTRSLHLLAATVDPANLAFDQTDFDFFSFVGPFHAVLLHFPFGFITIACLLELVYWRNPQPALRNVMFWLIPLSVVCLLVVGVLGLFLASGSAYDPTLTIVHRNYGFSVTAIAMAATGALAMERRAKELRQQWRKEQSPRVSCHQWTVIFRMLLILNLGILVGAGHSGGNLTHGTTFLTKNAPGFLREFLDNPDSENISVSDNLVDRTKKNDVYVTKVEPILRKHCLKCHGPEKQKGDYRVDDMKILFAGGESEEAAIVPGNPGGSKLIQGILLPEDDDDAMPPEGKGHLSDDESLTLIKWIRTGASTVKIKG</sequence>
<proteinExistence type="predicted"/>
<evidence type="ECO:0000259" key="2">
    <source>
        <dbReference type="Pfam" id="PF07635"/>
    </source>
</evidence>
<dbReference type="GO" id="GO:0020037">
    <property type="term" value="F:heme binding"/>
    <property type="evidence" value="ECO:0007669"/>
    <property type="project" value="InterPro"/>
</dbReference>
<gene>
    <name evidence="4" type="ORF">METZ01_LOCUS125286</name>
</gene>
<evidence type="ECO:0000256" key="1">
    <source>
        <dbReference type="SAM" id="Phobius"/>
    </source>
</evidence>
<feature type="transmembrane region" description="Helical" evidence="1">
    <location>
        <begin position="97"/>
        <end position="122"/>
    </location>
</feature>
<feature type="transmembrane region" description="Helical" evidence="1">
    <location>
        <begin position="61"/>
        <end position="85"/>
    </location>
</feature>
<accession>A0A381Y751</accession>
<feature type="transmembrane region" description="Helical" evidence="1">
    <location>
        <begin position="20"/>
        <end position="41"/>
    </location>
</feature>
<dbReference type="InterPro" id="IPR019251">
    <property type="entry name" value="DUF2231_TM"/>
</dbReference>
<feature type="transmembrane region" description="Helical" evidence="1">
    <location>
        <begin position="134"/>
        <end position="151"/>
    </location>
</feature>
<feature type="transmembrane region" description="Helical" evidence="1">
    <location>
        <begin position="172"/>
        <end position="193"/>
    </location>
</feature>
<organism evidence="4">
    <name type="scientific">marine metagenome</name>
    <dbReference type="NCBI Taxonomy" id="408172"/>
    <lineage>
        <taxon>unclassified sequences</taxon>
        <taxon>metagenomes</taxon>
        <taxon>ecological metagenomes</taxon>
    </lineage>
</organism>
<dbReference type="PANTHER" id="PTHR35889">
    <property type="entry name" value="CYCLOINULO-OLIGOSACCHARIDE FRUCTANOTRANSFERASE-RELATED"/>
    <property type="match status" value="1"/>
</dbReference>
<dbReference type="SUPFAM" id="SSF46626">
    <property type="entry name" value="Cytochrome c"/>
    <property type="match status" value="1"/>
</dbReference>
<dbReference type="AlphaFoldDB" id="A0A381Y751"/>
<name>A0A381Y751_9ZZZZ</name>
<evidence type="ECO:0000259" key="3">
    <source>
        <dbReference type="Pfam" id="PF09990"/>
    </source>
</evidence>
<evidence type="ECO:0000313" key="4">
    <source>
        <dbReference type="EMBL" id="SVA72432.1"/>
    </source>
</evidence>